<evidence type="ECO:0000256" key="11">
    <source>
        <dbReference type="ARBA" id="ARBA00023136"/>
    </source>
</evidence>
<dbReference type="SUPFAM" id="SSF158472">
    <property type="entry name" value="HAMP domain-like"/>
    <property type="match status" value="1"/>
</dbReference>
<keyword evidence="3" id="KW-0597">Phosphoprotein</keyword>
<dbReference type="CDD" id="cd12912">
    <property type="entry name" value="PDC2_MCP_like"/>
    <property type="match status" value="1"/>
</dbReference>
<evidence type="ECO:0000256" key="4">
    <source>
        <dbReference type="ARBA" id="ARBA00022679"/>
    </source>
</evidence>
<evidence type="ECO:0000259" key="13">
    <source>
        <dbReference type="PROSITE" id="PS50885"/>
    </source>
</evidence>
<organism evidence="14 15">
    <name type="scientific">Paenibacillus konkukensis</name>
    <dbReference type="NCBI Taxonomy" id="2020716"/>
    <lineage>
        <taxon>Bacteria</taxon>
        <taxon>Bacillati</taxon>
        <taxon>Bacillota</taxon>
        <taxon>Bacilli</taxon>
        <taxon>Bacillales</taxon>
        <taxon>Paenibacillaceae</taxon>
        <taxon>Paenibacillus</taxon>
    </lineage>
</organism>
<evidence type="ECO:0000256" key="2">
    <source>
        <dbReference type="ARBA" id="ARBA00022475"/>
    </source>
</evidence>
<feature type="transmembrane region" description="Helical" evidence="12">
    <location>
        <begin position="291"/>
        <end position="313"/>
    </location>
</feature>
<evidence type="ECO:0000256" key="1">
    <source>
        <dbReference type="ARBA" id="ARBA00004651"/>
    </source>
</evidence>
<keyword evidence="10" id="KW-0902">Two-component regulatory system</keyword>
<gene>
    <name evidence="14" type="ORF">SK3146_01608</name>
</gene>
<dbReference type="SUPFAM" id="SSF55874">
    <property type="entry name" value="ATPase domain of HSP90 chaperone/DNA topoisomerase II/histidine kinase"/>
    <property type="match status" value="1"/>
</dbReference>
<evidence type="ECO:0000256" key="8">
    <source>
        <dbReference type="ARBA" id="ARBA00022840"/>
    </source>
</evidence>
<accession>A0ABY4RKS5</accession>
<dbReference type="Pfam" id="PF06580">
    <property type="entry name" value="His_kinase"/>
    <property type="match status" value="1"/>
</dbReference>
<dbReference type="CDD" id="cd06225">
    <property type="entry name" value="HAMP"/>
    <property type="match status" value="1"/>
</dbReference>
<dbReference type="InterPro" id="IPR036890">
    <property type="entry name" value="HATPase_C_sf"/>
</dbReference>
<sequence length="529" mass="60893">MNLLMLKFSSIRAKFILLFTFFFLLPFILFGSMWYHRSTQVIEDNAVASAQKSIQQTDRYLNYYFNDLERSTLPYITHPLIEAFMKLSPDDEYQRYIITAQIQNQVIDQVIYGKKEIYGFSIYSDSGMSVSNLSSTMDYWKNRDIVKLEPKDVRTVSYNSVHWENQSPILTISRAFTVKNTKGLLLIDLRIKDISALISSVGSSQTGLTWIANAEDTIVLHPDQSLIGGPVPDWYYEHIKNQEQGSLIVEDSGVKKLVVFERSPLTEWTLISEVPLAELTGDLFSLRNVTIIVFMAVSLIALLVVGGFSLRLTNALSNMRRLMKRAGSGEMFVRAHVAQGKQDELYELYESFNQMVEQLQRLINEVHASELREKELVIKQRETMLKSMQAQINPHFLYNTLEVINSYAILENMMPISRMATSLAALFRYSITSGSEEVSLDEEMAHIQTYLDIQKERFEELTVEFQFNRADLRHIQTLRLTIQPLVENAFRHGYDKHERYPEFIGISGEPAPEGYRLLIMDKGAGWSPM</sequence>
<dbReference type="PROSITE" id="PS50885">
    <property type="entry name" value="HAMP"/>
    <property type="match status" value="1"/>
</dbReference>
<dbReference type="InterPro" id="IPR050640">
    <property type="entry name" value="Bact_2-comp_sensor_kinase"/>
</dbReference>
<keyword evidence="15" id="KW-1185">Reference proteome</keyword>
<protein>
    <submittedName>
        <fullName evidence="14">Sensor-like histidine kinase</fullName>
        <ecNumber evidence="14">2.7.13.3</ecNumber>
    </submittedName>
</protein>
<evidence type="ECO:0000256" key="7">
    <source>
        <dbReference type="ARBA" id="ARBA00022777"/>
    </source>
</evidence>
<keyword evidence="11 12" id="KW-0472">Membrane</keyword>
<dbReference type="GO" id="GO:0004673">
    <property type="term" value="F:protein histidine kinase activity"/>
    <property type="evidence" value="ECO:0007669"/>
    <property type="project" value="UniProtKB-EC"/>
</dbReference>
<evidence type="ECO:0000256" key="6">
    <source>
        <dbReference type="ARBA" id="ARBA00022741"/>
    </source>
</evidence>
<dbReference type="PANTHER" id="PTHR34220:SF11">
    <property type="entry name" value="SENSOR PROTEIN KINASE HPTS"/>
    <property type="match status" value="1"/>
</dbReference>
<evidence type="ECO:0000256" key="12">
    <source>
        <dbReference type="SAM" id="Phobius"/>
    </source>
</evidence>
<proteinExistence type="predicted"/>
<keyword evidence="9 12" id="KW-1133">Transmembrane helix</keyword>
<dbReference type="PANTHER" id="PTHR34220">
    <property type="entry name" value="SENSOR HISTIDINE KINASE YPDA"/>
    <property type="match status" value="1"/>
</dbReference>
<keyword evidence="7" id="KW-0418">Kinase</keyword>
<name>A0ABY4RKS5_9BACL</name>
<dbReference type="EC" id="2.7.13.3" evidence="14"/>
<keyword evidence="5 12" id="KW-0812">Transmembrane</keyword>
<dbReference type="Proteomes" id="UP001057134">
    <property type="component" value="Chromosome"/>
</dbReference>
<dbReference type="EMBL" id="CP027059">
    <property type="protein sequence ID" value="UQZ82451.1"/>
    <property type="molecule type" value="Genomic_DNA"/>
</dbReference>
<keyword evidence="6" id="KW-0547">Nucleotide-binding</keyword>
<evidence type="ECO:0000256" key="9">
    <source>
        <dbReference type="ARBA" id="ARBA00022989"/>
    </source>
</evidence>
<keyword evidence="8" id="KW-0067">ATP-binding</keyword>
<dbReference type="SMART" id="SM00304">
    <property type="entry name" value="HAMP"/>
    <property type="match status" value="1"/>
</dbReference>
<evidence type="ECO:0000313" key="14">
    <source>
        <dbReference type="EMBL" id="UQZ82451.1"/>
    </source>
</evidence>
<keyword evidence="4 14" id="KW-0808">Transferase</keyword>
<evidence type="ECO:0000256" key="3">
    <source>
        <dbReference type="ARBA" id="ARBA00022553"/>
    </source>
</evidence>
<dbReference type="InterPro" id="IPR010559">
    <property type="entry name" value="Sig_transdc_His_kin_internal"/>
</dbReference>
<reference evidence="14" key="1">
    <citation type="submission" date="2018-02" db="EMBL/GenBank/DDBJ databases">
        <authorList>
            <person name="Kim S.-K."/>
            <person name="Jung H.-I."/>
            <person name="Lee S.-W."/>
        </authorList>
    </citation>
    <scope>NUCLEOTIDE SEQUENCE</scope>
    <source>
        <strain evidence="14">SK3146</strain>
    </source>
</reference>
<dbReference type="InterPro" id="IPR003660">
    <property type="entry name" value="HAMP_dom"/>
</dbReference>
<dbReference type="Gene3D" id="6.10.340.10">
    <property type="match status" value="1"/>
</dbReference>
<evidence type="ECO:0000256" key="10">
    <source>
        <dbReference type="ARBA" id="ARBA00023012"/>
    </source>
</evidence>
<dbReference type="Gene3D" id="3.30.450.20">
    <property type="entry name" value="PAS domain"/>
    <property type="match status" value="2"/>
</dbReference>
<feature type="transmembrane region" description="Helical" evidence="12">
    <location>
        <begin position="15"/>
        <end position="35"/>
    </location>
</feature>
<comment type="subcellular location">
    <subcellularLocation>
        <location evidence="1">Cell membrane</location>
        <topology evidence="1">Multi-pass membrane protein</topology>
    </subcellularLocation>
</comment>
<reference evidence="14" key="2">
    <citation type="journal article" date="2021" name="J Anim Sci Technol">
        <title>Complete genome sequence of Paenibacillus konkukensis sp. nov. SK3146 as a potential probiotic strain.</title>
        <authorList>
            <person name="Jung H.I."/>
            <person name="Park S."/>
            <person name="Niu K.M."/>
            <person name="Lee S.W."/>
            <person name="Kothari D."/>
            <person name="Yi K.J."/>
            <person name="Kim S.K."/>
        </authorList>
    </citation>
    <scope>NUCLEOTIDE SEQUENCE</scope>
    <source>
        <strain evidence="14">SK3146</strain>
    </source>
</reference>
<evidence type="ECO:0000313" key="15">
    <source>
        <dbReference type="Proteomes" id="UP001057134"/>
    </source>
</evidence>
<evidence type="ECO:0000256" key="5">
    <source>
        <dbReference type="ARBA" id="ARBA00022692"/>
    </source>
</evidence>
<dbReference type="Pfam" id="PF00672">
    <property type="entry name" value="HAMP"/>
    <property type="match status" value="1"/>
</dbReference>
<dbReference type="RefSeq" id="WP_249864590.1">
    <property type="nucleotide sequence ID" value="NZ_CP027059.1"/>
</dbReference>
<feature type="domain" description="HAMP" evidence="13">
    <location>
        <begin position="310"/>
        <end position="364"/>
    </location>
</feature>
<keyword evidence="2" id="KW-1003">Cell membrane</keyword>